<proteinExistence type="predicted"/>
<protein>
    <submittedName>
        <fullName evidence="1">PO21 protein</fullName>
    </submittedName>
</protein>
<feature type="non-terminal residue" evidence="1">
    <location>
        <position position="94"/>
    </location>
</feature>
<gene>
    <name evidence="1" type="primary">Po21_2</name>
    <name evidence="1" type="ORF">CRYUND_R15391</name>
</gene>
<reference evidence="1 2" key="1">
    <citation type="submission" date="2019-09" db="EMBL/GenBank/DDBJ databases">
        <title>Bird 10,000 Genomes (B10K) Project - Family phase.</title>
        <authorList>
            <person name="Zhang G."/>
        </authorList>
    </citation>
    <scope>NUCLEOTIDE SEQUENCE [LARGE SCALE GENOMIC DNA]</scope>
    <source>
        <strain evidence="1">B10K-MSB-37135</strain>
        <tissue evidence="1">Heart</tissue>
    </source>
</reference>
<dbReference type="AlphaFoldDB" id="A0A7K4LUJ3"/>
<accession>A0A7K4LUJ3</accession>
<dbReference type="PANTHER" id="PTHR19446">
    <property type="entry name" value="REVERSE TRANSCRIPTASES"/>
    <property type="match status" value="1"/>
</dbReference>
<dbReference type="Proteomes" id="UP000534426">
    <property type="component" value="Unassembled WGS sequence"/>
</dbReference>
<sequence length="94" mass="10535">IMSTRFRRACPINNRQRGFIAAPGCSENLKLLQSLIKSAKRDKRTLGVVFIDLAKAFDSVSHQHIFHVLGQKGVDSHIINIIKDLYTNTGTTLE</sequence>
<keyword evidence="2" id="KW-1185">Reference proteome</keyword>
<name>A0A7K4LUJ3_9AVES</name>
<organism evidence="1 2">
    <name type="scientific">Crypturellus undulatus</name>
    <dbReference type="NCBI Taxonomy" id="48396"/>
    <lineage>
        <taxon>Eukaryota</taxon>
        <taxon>Metazoa</taxon>
        <taxon>Chordata</taxon>
        <taxon>Craniata</taxon>
        <taxon>Vertebrata</taxon>
        <taxon>Euteleostomi</taxon>
        <taxon>Archelosauria</taxon>
        <taxon>Archosauria</taxon>
        <taxon>Dinosauria</taxon>
        <taxon>Saurischia</taxon>
        <taxon>Theropoda</taxon>
        <taxon>Coelurosauria</taxon>
        <taxon>Aves</taxon>
        <taxon>Palaeognathae</taxon>
        <taxon>Tinamiformes</taxon>
        <taxon>Tinamidae</taxon>
        <taxon>Crypturellus</taxon>
    </lineage>
</organism>
<feature type="non-terminal residue" evidence="1">
    <location>
        <position position="1"/>
    </location>
</feature>
<evidence type="ECO:0000313" key="1">
    <source>
        <dbReference type="EMBL" id="NWJ08401.1"/>
    </source>
</evidence>
<dbReference type="EMBL" id="VWPW01025032">
    <property type="protein sequence ID" value="NWJ08401.1"/>
    <property type="molecule type" value="Genomic_DNA"/>
</dbReference>
<comment type="caution">
    <text evidence="1">The sequence shown here is derived from an EMBL/GenBank/DDBJ whole genome shotgun (WGS) entry which is preliminary data.</text>
</comment>
<evidence type="ECO:0000313" key="2">
    <source>
        <dbReference type="Proteomes" id="UP000534426"/>
    </source>
</evidence>